<feature type="compositionally biased region" description="Basic and acidic residues" evidence="2">
    <location>
        <begin position="364"/>
        <end position="373"/>
    </location>
</feature>
<evidence type="ECO:0000256" key="3">
    <source>
        <dbReference type="SAM" id="Phobius"/>
    </source>
</evidence>
<feature type="compositionally biased region" description="Basic and acidic residues" evidence="2">
    <location>
        <begin position="303"/>
        <end position="340"/>
    </location>
</feature>
<keyword evidence="5" id="KW-1185">Reference proteome</keyword>
<dbReference type="EMBL" id="JAVRJZ010000001">
    <property type="protein sequence ID" value="KAK2726637.1"/>
    <property type="molecule type" value="Genomic_DNA"/>
</dbReference>
<comment type="caution">
    <text evidence="4">The sequence shown here is derived from an EMBL/GenBank/DDBJ whole genome shotgun (WGS) entry which is preliminary data.</text>
</comment>
<keyword evidence="3" id="KW-0812">Transmembrane</keyword>
<evidence type="ECO:0000313" key="5">
    <source>
        <dbReference type="Proteomes" id="UP001187531"/>
    </source>
</evidence>
<gene>
    <name evidence="4" type="ORF">QYM36_007465</name>
</gene>
<organism evidence="4 5">
    <name type="scientific">Artemia franciscana</name>
    <name type="common">Brine shrimp</name>
    <name type="synonym">Artemia sanfranciscana</name>
    <dbReference type="NCBI Taxonomy" id="6661"/>
    <lineage>
        <taxon>Eukaryota</taxon>
        <taxon>Metazoa</taxon>
        <taxon>Ecdysozoa</taxon>
        <taxon>Arthropoda</taxon>
        <taxon>Crustacea</taxon>
        <taxon>Branchiopoda</taxon>
        <taxon>Anostraca</taxon>
        <taxon>Artemiidae</taxon>
        <taxon>Artemia</taxon>
    </lineage>
</organism>
<sequence length="398" mass="45306">MSKIRVDKQKVVILGFIVVFSIYEVSYRWNKSQMLFQAETEKFQCVNQLKVAESHSQKLEESYKSLEKQRNEEKESCSTQTTKLKSEFDSMKSLHKKDLESLRQEINSLKLSKDKALKQLIEEKEKYEKEFISLKSDARNAHEEERSLKVQVSSLQAKLQESQQQIKNLEDRLNSADKLLQSKKNPDGPSLVQPDFKKKANLSVKENILQRPGKEPVLKKAAVKSSQDDTIPKPLIFPNIQPPPGVKNSKPNDFMQGKGDSYKDMANQLGLSKNEADEIVPGEIDGREDGPEGGKMKAYLNEGRPDGDQLRDLLPEIDRENKRKPPKFKEPSKEEEKEVADFDNLNDDDNAEQYDDGGAANGKVFEREGHIEEPLSDLGMNNEGNEGEKVEKIMVLPK</sequence>
<feature type="transmembrane region" description="Helical" evidence="3">
    <location>
        <begin position="12"/>
        <end position="29"/>
    </location>
</feature>
<evidence type="ECO:0000256" key="2">
    <source>
        <dbReference type="SAM" id="MobiDB-lite"/>
    </source>
</evidence>
<accession>A0AA88IS30</accession>
<keyword evidence="3" id="KW-0472">Membrane</keyword>
<evidence type="ECO:0000256" key="1">
    <source>
        <dbReference type="SAM" id="Coils"/>
    </source>
</evidence>
<dbReference type="Proteomes" id="UP001187531">
    <property type="component" value="Unassembled WGS sequence"/>
</dbReference>
<dbReference type="AlphaFoldDB" id="A0AA88IS30"/>
<protein>
    <recommendedName>
        <fullName evidence="6">Golgi integral membrane protein 4</fullName>
    </recommendedName>
</protein>
<reference evidence="4" key="1">
    <citation type="submission" date="2023-07" db="EMBL/GenBank/DDBJ databases">
        <title>Chromosome-level genome assembly of Artemia franciscana.</title>
        <authorList>
            <person name="Jo E."/>
        </authorList>
    </citation>
    <scope>NUCLEOTIDE SEQUENCE</scope>
    <source>
        <tissue evidence="4">Whole body</tissue>
    </source>
</reference>
<proteinExistence type="predicted"/>
<name>A0AA88IS30_ARTSF</name>
<evidence type="ECO:0000313" key="4">
    <source>
        <dbReference type="EMBL" id="KAK2726637.1"/>
    </source>
</evidence>
<feature type="compositionally biased region" description="Acidic residues" evidence="2">
    <location>
        <begin position="344"/>
        <end position="355"/>
    </location>
</feature>
<evidence type="ECO:0008006" key="6">
    <source>
        <dbReference type="Google" id="ProtNLM"/>
    </source>
</evidence>
<feature type="compositionally biased region" description="Basic and acidic residues" evidence="2">
    <location>
        <begin position="284"/>
        <end position="295"/>
    </location>
</feature>
<keyword evidence="1" id="KW-0175">Coiled coil</keyword>
<feature type="region of interest" description="Disordered" evidence="2">
    <location>
        <begin position="224"/>
        <end position="398"/>
    </location>
</feature>
<keyword evidence="3" id="KW-1133">Transmembrane helix</keyword>
<feature type="coiled-coil region" evidence="1">
    <location>
        <begin position="49"/>
        <end position="179"/>
    </location>
</feature>